<dbReference type="InterPro" id="IPR000215">
    <property type="entry name" value="Serpin_fam"/>
</dbReference>
<reference evidence="4 5" key="1">
    <citation type="submission" date="2019-01" db="EMBL/GenBank/DDBJ databases">
        <title>Genome Assembly of Collichthys lucidus.</title>
        <authorList>
            <person name="Cai M."/>
            <person name="Xiao S."/>
        </authorList>
    </citation>
    <scope>NUCLEOTIDE SEQUENCE [LARGE SCALE GENOMIC DNA]</scope>
    <source>
        <strain evidence="4">JT15FE1705JMU</strain>
        <tissue evidence="4">Muscle</tissue>
    </source>
</reference>
<keyword evidence="5" id="KW-1185">Reference proteome</keyword>
<dbReference type="GO" id="GO:0005615">
    <property type="term" value="C:extracellular space"/>
    <property type="evidence" value="ECO:0007669"/>
    <property type="project" value="InterPro"/>
</dbReference>
<name>A0A4V6ALP1_COLLU</name>
<sequence length="334" mass="36890">MTPSIPLSLVGLLLLLSLVSSDTIDPSLEDLTNRNADFATRLYRAVSSRTDDNVFLSTFTLSTALAALLSATSGPTQDQLLLGLSLTGLDPETLPDLFQNLTTILQGNPALNLKQGVGIFPPQSFQVSSSYLDLLQTSPSFNSSSTQDERFYVDKYHVVMVPMMFRADKYFLAYDRSVKVGVLKLPMTDGAAMLVLLPDEEVDVAAVEEEVTAEKIKAWIRQLKKTRLEVQLPRFLLEQSYSLRDILQTLDITKMFQDDAEIINMGGVPKLTQVYHKSVVSVDETSDDTTGGGVNVFSSLPPRLTVNRPFIFIIYHETTGSVLSMGRVIDPTKK</sequence>
<dbReference type="InterPro" id="IPR042178">
    <property type="entry name" value="Serpin_sf_1"/>
</dbReference>
<dbReference type="Proteomes" id="UP000298787">
    <property type="component" value="Unassembled WGS sequence"/>
</dbReference>
<dbReference type="Gene3D" id="2.10.310.10">
    <property type="entry name" value="Serpins superfamily"/>
    <property type="match status" value="1"/>
</dbReference>
<dbReference type="FunFam" id="2.10.310.10:FF:000001">
    <property type="entry name" value="Serpin family A member 1"/>
    <property type="match status" value="1"/>
</dbReference>
<dbReference type="InterPro" id="IPR042185">
    <property type="entry name" value="Serpin_sf_2"/>
</dbReference>
<evidence type="ECO:0000256" key="1">
    <source>
        <dbReference type="RuleBase" id="RU000411"/>
    </source>
</evidence>
<dbReference type="Gene3D" id="3.30.497.10">
    <property type="entry name" value="Antithrombin, subunit I, domain 2"/>
    <property type="match status" value="1"/>
</dbReference>
<keyword evidence="2" id="KW-0732">Signal</keyword>
<dbReference type="GO" id="GO:0004867">
    <property type="term" value="F:serine-type endopeptidase inhibitor activity"/>
    <property type="evidence" value="ECO:0007669"/>
    <property type="project" value="InterPro"/>
</dbReference>
<dbReference type="InterPro" id="IPR036186">
    <property type="entry name" value="Serpin_sf"/>
</dbReference>
<dbReference type="PROSITE" id="PS00284">
    <property type="entry name" value="SERPIN"/>
    <property type="match status" value="1"/>
</dbReference>
<accession>A0A4V6ALP1</accession>
<feature type="domain" description="Serpin" evidence="3">
    <location>
        <begin position="40"/>
        <end position="331"/>
    </location>
</feature>
<dbReference type="AlphaFoldDB" id="A0A4V6ALP1"/>
<protein>
    <submittedName>
        <fullName evidence="4">Protein Z-dependent protease inhibitor</fullName>
    </submittedName>
</protein>
<evidence type="ECO:0000259" key="3">
    <source>
        <dbReference type="SMART" id="SM00093"/>
    </source>
</evidence>
<feature type="signal peptide" evidence="2">
    <location>
        <begin position="1"/>
        <end position="21"/>
    </location>
</feature>
<dbReference type="STRING" id="240159.A0A4V6ALP1"/>
<dbReference type="InterPro" id="IPR023796">
    <property type="entry name" value="Serpin_dom"/>
</dbReference>
<evidence type="ECO:0000313" key="4">
    <source>
        <dbReference type="EMBL" id="TKS65082.1"/>
    </source>
</evidence>
<dbReference type="Pfam" id="PF00079">
    <property type="entry name" value="Serpin"/>
    <property type="match status" value="2"/>
</dbReference>
<dbReference type="SUPFAM" id="SSF56574">
    <property type="entry name" value="Serpins"/>
    <property type="match status" value="1"/>
</dbReference>
<organism evidence="4 5">
    <name type="scientific">Collichthys lucidus</name>
    <name type="common">Big head croaker</name>
    <name type="synonym">Sciaena lucida</name>
    <dbReference type="NCBI Taxonomy" id="240159"/>
    <lineage>
        <taxon>Eukaryota</taxon>
        <taxon>Metazoa</taxon>
        <taxon>Chordata</taxon>
        <taxon>Craniata</taxon>
        <taxon>Vertebrata</taxon>
        <taxon>Euteleostomi</taxon>
        <taxon>Actinopterygii</taxon>
        <taxon>Neopterygii</taxon>
        <taxon>Teleostei</taxon>
        <taxon>Neoteleostei</taxon>
        <taxon>Acanthomorphata</taxon>
        <taxon>Eupercaria</taxon>
        <taxon>Sciaenidae</taxon>
        <taxon>Collichthys</taxon>
    </lineage>
</organism>
<dbReference type="PANTHER" id="PTHR11461">
    <property type="entry name" value="SERINE PROTEASE INHIBITOR, SERPIN"/>
    <property type="match status" value="1"/>
</dbReference>
<gene>
    <name evidence="4" type="ORF">D9C73_027613</name>
</gene>
<dbReference type="PANTHER" id="PTHR11461:SF191">
    <property type="entry name" value="PROTEIN Z-DEPENDENT PROTEASE INHIBITOR"/>
    <property type="match status" value="1"/>
</dbReference>
<dbReference type="Gene3D" id="2.30.39.10">
    <property type="entry name" value="Alpha-1-antitrypsin, domain 1"/>
    <property type="match status" value="1"/>
</dbReference>
<evidence type="ECO:0000256" key="2">
    <source>
        <dbReference type="SAM" id="SignalP"/>
    </source>
</evidence>
<dbReference type="InterPro" id="IPR023795">
    <property type="entry name" value="Serpin_CS"/>
</dbReference>
<comment type="similarity">
    <text evidence="1">Belongs to the serpin family.</text>
</comment>
<evidence type="ECO:0000313" key="5">
    <source>
        <dbReference type="Proteomes" id="UP000298787"/>
    </source>
</evidence>
<dbReference type="EMBL" id="ML142789">
    <property type="protein sequence ID" value="TKS65082.1"/>
    <property type="molecule type" value="Genomic_DNA"/>
</dbReference>
<dbReference type="SMART" id="SM00093">
    <property type="entry name" value="SERPIN"/>
    <property type="match status" value="1"/>
</dbReference>
<proteinExistence type="inferred from homology"/>
<feature type="chain" id="PRO_5020356580" evidence="2">
    <location>
        <begin position="22"/>
        <end position="334"/>
    </location>
</feature>